<evidence type="ECO:0000313" key="12">
    <source>
        <dbReference type="EMBL" id="GKX29878.1"/>
    </source>
</evidence>
<feature type="domain" description="ABC transporter" evidence="11">
    <location>
        <begin position="256"/>
        <end position="498"/>
    </location>
</feature>
<keyword evidence="4" id="KW-1003">Cell membrane</keyword>
<name>A0A9W5YES4_9FIRM</name>
<protein>
    <submittedName>
        <fullName evidence="12">Ribose ABC transporter ATP-binding protein</fullName>
    </submittedName>
</protein>
<dbReference type="SMART" id="SM00382">
    <property type="entry name" value="AAA"/>
    <property type="match status" value="2"/>
</dbReference>
<evidence type="ECO:0000256" key="7">
    <source>
        <dbReference type="ARBA" id="ARBA00022741"/>
    </source>
</evidence>
<feature type="domain" description="ABC transporter" evidence="11">
    <location>
        <begin position="8"/>
        <end position="244"/>
    </location>
</feature>
<evidence type="ECO:0000256" key="2">
    <source>
        <dbReference type="ARBA" id="ARBA00004533"/>
    </source>
</evidence>
<evidence type="ECO:0000256" key="5">
    <source>
        <dbReference type="ARBA" id="ARBA00022597"/>
    </source>
</evidence>
<dbReference type="InterPro" id="IPR050107">
    <property type="entry name" value="ABC_carbohydrate_import_ATPase"/>
</dbReference>
<keyword evidence="5" id="KW-0762">Sugar transport</keyword>
<accession>A0A9W5YES4</accession>
<dbReference type="CDD" id="cd03215">
    <property type="entry name" value="ABC_Carb_Monos_II"/>
    <property type="match status" value="1"/>
</dbReference>
<reference evidence="12" key="1">
    <citation type="submission" date="2022-06" db="EMBL/GenBank/DDBJ databases">
        <title>Vallitalea longa sp. nov., an anaerobic bacterium isolated from marine sediment.</title>
        <authorList>
            <person name="Hirano S."/>
            <person name="Terahara T."/>
            <person name="Mori K."/>
            <person name="Hamada M."/>
            <person name="Matsumoto R."/>
            <person name="Kobayashi T."/>
        </authorList>
    </citation>
    <scope>NUCLEOTIDE SEQUENCE</scope>
    <source>
        <strain evidence="12">SH18-1</strain>
    </source>
</reference>
<keyword evidence="6" id="KW-0677">Repeat</keyword>
<dbReference type="InterPro" id="IPR003439">
    <property type="entry name" value="ABC_transporter-like_ATP-bd"/>
</dbReference>
<evidence type="ECO:0000256" key="4">
    <source>
        <dbReference type="ARBA" id="ARBA00022475"/>
    </source>
</evidence>
<keyword evidence="10" id="KW-0472">Membrane</keyword>
<evidence type="ECO:0000313" key="13">
    <source>
        <dbReference type="Proteomes" id="UP001144256"/>
    </source>
</evidence>
<dbReference type="PROSITE" id="PS50893">
    <property type="entry name" value="ABC_TRANSPORTER_2"/>
    <property type="match status" value="2"/>
</dbReference>
<keyword evidence="3" id="KW-0813">Transport</keyword>
<keyword evidence="13" id="KW-1185">Reference proteome</keyword>
<dbReference type="EMBL" id="BRLB01000006">
    <property type="protein sequence ID" value="GKX29878.1"/>
    <property type="molecule type" value="Genomic_DNA"/>
</dbReference>
<keyword evidence="8 12" id="KW-0067">ATP-binding</keyword>
<sequence>MGITNTILELNNIVKTYPGVVALNDVTIKIKKGEVHALVGENGAGKSTLIKTCTGAVTPNKGQIIVDGKKFTSMTPKSAEENGIAVIYQEFNNVGELSVAENIFLGRAIRKKGLMINKKAMYEESKKIFEQFNININPNELVKNLTVGYQQIVEIAKAISQKAKILIMDEPSAPLTKSEVESMFAIVDKLKESGVTIIYISHRLDEIFRLTDRITVMRDGQKVKTINTRDTDVNELVKLMVGRELTETYPSRRLAVKDEILLDVKDVCGNGLKDISFQIKRGEVLGFAGLIGSGRTELAELVFGVKQKTQGEIIFMGKEISPRTPREAIDHGIALVPEDRKHQGALLDIDIKNNISMAILNRISKGSVVNKKDENKIADKYKKQLKIKTPSLEQLVKNLSGGNQQKVILAKWLATNPDLIILDEPTRGIDVGAKYEIYKLINSMVESGKTIWMISSEMEEIMGMSDRIIVLSEGKISGTLNKHDFSQETIMSLASSVKGE</sequence>
<evidence type="ECO:0000256" key="6">
    <source>
        <dbReference type="ARBA" id="ARBA00022737"/>
    </source>
</evidence>
<comment type="caution">
    <text evidence="12">The sequence shown here is derived from an EMBL/GenBank/DDBJ whole genome shotgun (WGS) entry which is preliminary data.</text>
</comment>
<dbReference type="Pfam" id="PF00005">
    <property type="entry name" value="ABC_tran"/>
    <property type="match status" value="2"/>
</dbReference>
<dbReference type="InterPro" id="IPR017871">
    <property type="entry name" value="ABC_transporter-like_CS"/>
</dbReference>
<comment type="subcellular location">
    <subcellularLocation>
        <location evidence="2">Cell inner membrane</location>
    </subcellularLocation>
    <subcellularLocation>
        <location evidence="1">Cell membrane</location>
        <topology evidence="1">Peripheral membrane protein</topology>
    </subcellularLocation>
</comment>
<dbReference type="GO" id="GO:0005886">
    <property type="term" value="C:plasma membrane"/>
    <property type="evidence" value="ECO:0007669"/>
    <property type="project" value="UniProtKB-SubCell"/>
</dbReference>
<dbReference type="FunFam" id="3.40.50.300:FF:000126">
    <property type="entry name" value="Galactose/methyl galactoside import ATP-binding protein MglA"/>
    <property type="match status" value="1"/>
</dbReference>
<dbReference type="InterPro" id="IPR003593">
    <property type="entry name" value="AAA+_ATPase"/>
</dbReference>
<dbReference type="GO" id="GO:0005524">
    <property type="term" value="F:ATP binding"/>
    <property type="evidence" value="ECO:0007669"/>
    <property type="project" value="UniProtKB-KW"/>
</dbReference>
<dbReference type="SUPFAM" id="SSF52540">
    <property type="entry name" value="P-loop containing nucleoside triphosphate hydrolases"/>
    <property type="match status" value="2"/>
</dbReference>
<gene>
    <name evidence="12" type="primary">rbsA_7</name>
    <name evidence="12" type="ORF">SH1V18_23580</name>
</gene>
<evidence type="ECO:0000256" key="1">
    <source>
        <dbReference type="ARBA" id="ARBA00004202"/>
    </source>
</evidence>
<dbReference type="GO" id="GO:0016887">
    <property type="term" value="F:ATP hydrolysis activity"/>
    <property type="evidence" value="ECO:0007669"/>
    <property type="project" value="InterPro"/>
</dbReference>
<dbReference type="Proteomes" id="UP001144256">
    <property type="component" value="Unassembled WGS sequence"/>
</dbReference>
<organism evidence="12 13">
    <name type="scientific">Vallitalea longa</name>
    <dbReference type="NCBI Taxonomy" id="2936439"/>
    <lineage>
        <taxon>Bacteria</taxon>
        <taxon>Bacillati</taxon>
        <taxon>Bacillota</taxon>
        <taxon>Clostridia</taxon>
        <taxon>Lachnospirales</taxon>
        <taxon>Vallitaleaceae</taxon>
        <taxon>Vallitalea</taxon>
    </lineage>
</organism>
<keyword evidence="9" id="KW-1278">Translocase</keyword>
<dbReference type="PROSITE" id="PS00211">
    <property type="entry name" value="ABC_TRANSPORTER_1"/>
    <property type="match status" value="1"/>
</dbReference>
<dbReference type="InterPro" id="IPR027417">
    <property type="entry name" value="P-loop_NTPase"/>
</dbReference>
<dbReference type="AlphaFoldDB" id="A0A9W5YES4"/>
<evidence type="ECO:0000256" key="9">
    <source>
        <dbReference type="ARBA" id="ARBA00022967"/>
    </source>
</evidence>
<evidence type="ECO:0000256" key="8">
    <source>
        <dbReference type="ARBA" id="ARBA00022840"/>
    </source>
</evidence>
<keyword evidence="7" id="KW-0547">Nucleotide-binding</keyword>
<evidence type="ECO:0000259" key="11">
    <source>
        <dbReference type="PROSITE" id="PS50893"/>
    </source>
</evidence>
<evidence type="ECO:0000256" key="10">
    <source>
        <dbReference type="ARBA" id="ARBA00023136"/>
    </source>
</evidence>
<dbReference type="GO" id="GO:0015749">
    <property type="term" value="P:monosaccharide transmembrane transport"/>
    <property type="evidence" value="ECO:0007669"/>
    <property type="project" value="UniProtKB-ARBA"/>
</dbReference>
<dbReference type="FunFam" id="3.40.50.300:FF:000127">
    <property type="entry name" value="Ribose import ATP-binding protein RbsA"/>
    <property type="match status" value="1"/>
</dbReference>
<proteinExistence type="predicted"/>
<evidence type="ECO:0000256" key="3">
    <source>
        <dbReference type="ARBA" id="ARBA00022448"/>
    </source>
</evidence>
<dbReference type="PANTHER" id="PTHR43790">
    <property type="entry name" value="CARBOHYDRATE TRANSPORT ATP-BINDING PROTEIN MG119-RELATED"/>
    <property type="match status" value="1"/>
</dbReference>
<dbReference type="RefSeq" id="WP_281815605.1">
    <property type="nucleotide sequence ID" value="NZ_BRLB01000006.1"/>
</dbReference>
<dbReference type="Gene3D" id="3.40.50.300">
    <property type="entry name" value="P-loop containing nucleotide triphosphate hydrolases"/>
    <property type="match status" value="2"/>
</dbReference>
<dbReference type="PANTHER" id="PTHR43790:SF3">
    <property type="entry name" value="D-ALLOSE IMPORT ATP-BINDING PROTEIN ALSA-RELATED"/>
    <property type="match status" value="1"/>
</dbReference>
<dbReference type="CDD" id="cd03216">
    <property type="entry name" value="ABC_Carb_Monos_I"/>
    <property type="match status" value="1"/>
</dbReference>